<proteinExistence type="predicted"/>
<dbReference type="Proteomes" id="UP000789920">
    <property type="component" value="Unassembled WGS sequence"/>
</dbReference>
<organism evidence="1 2">
    <name type="scientific">Racocetra persica</name>
    <dbReference type="NCBI Taxonomy" id="160502"/>
    <lineage>
        <taxon>Eukaryota</taxon>
        <taxon>Fungi</taxon>
        <taxon>Fungi incertae sedis</taxon>
        <taxon>Mucoromycota</taxon>
        <taxon>Glomeromycotina</taxon>
        <taxon>Glomeromycetes</taxon>
        <taxon>Diversisporales</taxon>
        <taxon>Gigasporaceae</taxon>
        <taxon>Racocetra</taxon>
    </lineage>
</organism>
<name>A0ACA9RX78_9GLOM</name>
<evidence type="ECO:0000313" key="2">
    <source>
        <dbReference type="Proteomes" id="UP000789920"/>
    </source>
</evidence>
<protein>
    <submittedName>
        <fullName evidence="1">3815_t:CDS:1</fullName>
    </submittedName>
</protein>
<feature type="non-terminal residue" evidence="1">
    <location>
        <position position="56"/>
    </location>
</feature>
<sequence>MVTATERLTRNPSYKNDFYINGGKLFSLEKPQKVSSQLAITSFSKSYDEREQFVLG</sequence>
<comment type="caution">
    <text evidence="1">The sequence shown here is derived from an EMBL/GenBank/DDBJ whole genome shotgun (WGS) entry which is preliminary data.</text>
</comment>
<evidence type="ECO:0000313" key="1">
    <source>
        <dbReference type="EMBL" id="CAG8813712.1"/>
    </source>
</evidence>
<accession>A0ACA9RX78</accession>
<reference evidence="1" key="1">
    <citation type="submission" date="2021-06" db="EMBL/GenBank/DDBJ databases">
        <authorList>
            <person name="Kallberg Y."/>
            <person name="Tangrot J."/>
            <person name="Rosling A."/>
        </authorList>
    </citation>
    <scope>NUCLEOTIDE SEQUENCE</scope>
    <source>
        <strain evidence="1">MA461A</strain>
    </source>
</reference>
<gene>
    <name evidence="1" type="ORF">RPERSI_LOCUS23828</name>
</gene>
<keyword evidence="2" id="KW-1185">Reference proteome</keyword>
<dbReference type="EMBL" id="CAJVQC010075275">
    <property type="protein sequence ID" value="CAG8813712.1"/>
    <property type="molecule type" value="Genomic_DNA"/>
</dbReference>